<proteinExistence type="predicted"/>
<name>A0A212JC18_9BACT</name>
<evidence type="ECO:0000313" key="1">
    <source>
        <dbReference type="EMBL" id="SBV96980.1"/>
    </source>
</evidence>
<reference evidence="1" key="1">
    <citation type="submission" date="2016-04" db="EMBL/GenBank/DDBJ databases">
        <authorList>
            <person name="Evans L.H."/>
            <person name="Alamgir A."/>
            <person name="Owens N."/>
            <person name="Weber N.D."/>
            <person name="Virtaneva K."/>
            <person name="Barbian K."/>
            <person name="Babar A."/>
            <person name="Rosenke K."/>
        </authorList>
    </citation>
    <scope>NUCLEOTIDE SEQUENCE</scope>
    <source>
        <strain evidence="1">86-1</strain>
    </source>
</reference>
<gene>
    <name evidence="1" type="ORF">KL86DYS1_11790</name>
</gene>
<organism evidence="1">
    <name type="scientific">uncultured Dysgonomonas sp</name>
    <dbReference type="NCBI Taxonomy" id="206096"/>
    <lineage>
        <taxon>Bacteria</taxon>
        <taxon>Pseudomonadati</taxon>
        <taxon>Bacteroidota</taxon>
        <taxon>Bacteroidia</taxon>
        <taxon>Bacteroidales</taxon>
        <taxon>Dysgonomonadaceae</taxon>
        <taxon>Dysgonomonas</taxon>
        <taxon>environmental samples</taxon>
    </lineage>
</organism>
<protein>
    <submittedName>
        <fullName evidence="1">Uncharacterized protein</fullName>
    </submittedName>
</protein>
<dbReference type="AlphaFoldDB" id="A0A212JC18"/>
<dbReference type="EMBL" id="FLUM01000001">
    <property type="protein sequence ID" value="SBV96980.1"/>
    <property type="molecule type" value="Genomic_DNA"/>
</dbReference>
<accession>A0A212JC18</accession>
<sequence>MLDSVMLNGVKHPVYKKLRVTPSTPWLKIKSNKGNRKIS</sequence>